<evidence type="ECO:0000313" key="3">
    <source>
        <dbReference type="Proteomes" id="UP000053927"/>
    </source>
</evidence>
<organism evidence="2 3">
    <name type="scientific">Stereum hirsutum (strain FP-91666)</name>
    <name type="common">White-rot fungus</name>
    <dbReference type="NCBI Taxonomy" id="721885"/>
    <lineage>
        <taxon>Eukaryota</taxon>
        <taxon>Fungi</taxon>
        <taxon>Dikarya</taxon>
        <taxon>Basidiomycota</taxon>
        <taxon>Agaricomycotina</taxon>
        <taxon>Agaricomycetes</taxon>
        <taxon>Russulales</taxon>
        <taxon>Stereaceae</taxon>
        <taxon>Stereum</taxon>
    </lineage>
</organism>
<dbReference type="RefSeq" id="XP_007311373.1">
    <property type="nucleotide sequence ID" value="XM_007311311.1"/>
</dbReference>
<sequence length="433" mass="47826">MNNLPLGPYPPGPSQYQLPAYGMQLQPPTMASYQHTPSLHSMNSPYSTPGPNGPPSISSSPEPFSTSSTLAEDQQTQATSTSLGTSIVNQTASTDSTTDEEHLVISTLYVDNLAKSFSLDNPFRNHLQDFVRLASLPDQFGNQLSKADVATRLYTLAVVLGDILERKRQAEANQQGFANVKALYADLQRRLESTFNFNDEQSKNLRKLAKDLIFEAERASVKTLNHDVNRYAKANSGDMQLDNVYGVPSRETALSSHIRRICSSVRNAFRVDLQQSLFSRDPKNQRNLAGFTYYMAERYKRGGATEGLDLKYTLRIALMRRFAMEHADLLNISESDSSNPGDGEPSRKRARGGGKVPEAKDFWAQFDKWYGAKLAAWGSDLTSSSWKEYIDETIARDNSLYDPETKAKLAAQSSASSSSGFNGAGSRNILTGL</sequence>
<dbReference type="EMBL" id="JH687403">
    <property type="protein sequence ID" value="EIM79585.1"/>
    <property type="molecule type" value="Genomic_DNA"/>
</dbReference>
<feature type="compositionally biased region" description="Low complexity" evidence="1">
    <location>
        <begin position="47"/>
        <end position="69"/>
    </location>
</feature>
<name>R7RXI2_STEHR</name>
<dbReference type="GeneID" id="18795928"/>
<accession>R7RXI2</accession>
<dbReference type="AlphaFoldDB" id="R7RXI2"/>
<evidence type="ECO:0000313" key="2">
    <source>
        <dbReference type="EMBL" id="EIM79585.1"/>
    </source>
</evidence>
<feature type="region of interest" description="Disordered" evidence="1">
    <location>
        <begin position="28"/>
        <end position="100"/>
    </location>
</feature>
<proteinExistence type="predicted"/>
<dbReference type="OMA" id="HIRRICS"/>
<dbReference type="OrthoDB" id="3269273at2759"/>
<feature type="region of interest" description="Disordered" evidence="1">
    <location>
        <begin position="1"/>
        <end position="20"/>
    </location>
</feature>
<dbReference type="eggNOG" id="ENOG502SV4S">
    <property type="taxonomic scope" value="Eukaryota"/>
</dbReference>
<protein>
    <submittedName>
        <fullName evidence="2">Uncharacterized protein</fullName>
    </submittedName>
</protein>
<dbReference type="KEGG" id="shs:STEHIDRAFT_116473"/>
<keyword evidence="3" id="KW-1185">Reference proteome</keyword>
<evidence type="ECO:0000256" key="1">
    <source>
        <dbReference type="SAM" id="MobiDB-lite"/>
    </source>
</evidence>
<feature type="compositionally biased region" description="Polar residues" evidence="1">
    <location>
        <begin position="70"/>
        <end position="96"/>
    </location>
</feature>
<feature type="compositionally biased region" description="Polar residues" evidence="1">
    <location>
        <begin position="28"/>
        <end position="46"/>
    </location>
</feature>
<feature type="region of interest" description="Disordered" evidence="1">
    <location>
        <begin position="333"/>
        <end position="356"/>
    </location>
</feature>
<gene>
    <name evidence="2" type="ORF">STEHIDRAFT_116473</name>
</gene>
<reference evidence="3" key="1">
    <citation type="journal article" date="2012" name="Science">
        <title>The Paleozoic origin of enzymatic lignin decomposition reconstructed from 31 fungal genomes.</title>
        <authorList>
            <person name="Floudas D."/>
            <person name="Binder M."/>
            <person name="Riley R."/>
            <person name="Barry K."/>
            <person name="Blanchette R.A."/>
            <person name="Henrissat B."/>
            <person name="Martinez A.T."/>
            <person name="Otillar R."/>
            <person name="Spatafora J.W."/>
            <person name="Yadav J.S."/>
            <person name="Aerts A."/>
            <person name="Benoit I."/>
            <person name="Boyd A."/>
            <person name="Carlson A."/>
            <person name="Copeland A."/>
            <person name="Coutinho P.M."/>
            <person name="de Vries R.P."/>
            <person name="Ferreira P."/>
            <person name="Findley K."/>
            <person name="Foster B."/>
            <person name="Gaskell J."/>
            <person name="Glotzer D."/>
            <person name="Gorecki P."/>
            <person name="Heitman J."/>
            <person name="Hesse C."/>
            <person name="Hori C."/>
            <person name="Igarashi K."/>
            <person name="Jurgens J.A."/>
            <person name="Kallen N."/>
            <person name="Kersten P."/>
            <person name="Kohler A."/>
            <person name="Kuees U."/>
            <person name="Kumar T.K.A."/>
            <person name="Kuo A."/>
            <person name="LaButti K."/>
            <person name="Larrondo L.F."/>
            <person name="Lindquist E."/>
            <person name="Ling A."/>
            <person name="Lombard V."/>
            <person name="Lucas S."/>
            <person name="Lundell T."/>
            <person name="Martin R."/>
            <person name="McLaughlin D.J."/>
            <person name="Morgenstern I."/>
            <person name="Morin E."/>
            <person name="Murat C."/>
            <person name="Nagy L.G."/>
            <person name="Nolan M."/>
            <person name="Ohm R.A."/>
            <person name="Patyshakuliyeva A."/>
            <person name="Rokas A."/>
            <person name="Ruiz-Duenas F.J."/>
            <person name="Sabat G."/>
            <person name="Salamov A."/>
            <person name="Samejima M."/>
            <person name="Schmutz J."/>
            <person name="Slot J.C."/>
            <person name="St John F."/>
            <person name="Stenlid J."/>
            <person name="Sun H."/>
            <person name="Sun S."/>
            <person name="Syed K."/>
            <person name="Tsang A."/>
            <person name="Wiebenga A."/>
            <person name="Young D."/>
            <person name="Pisabarro A."/>
            <person name="Eastwood D.C."/>
            <person name="Martin F."/>
            <person name="Cullen D."/>
            <person name="Grigoriev I.V."/>
            <person name="Hibbett D.S."/>
        </authorList>
    </citation>
    <scope>NUCLEOTIDE SEQUENCE [LARGE SCALE GENOMIC DNA]</scope>
    <source>
        <strain evidence="3">FP-91666</strain>
    </source>
</reference>
<dbReference type="Proteomes" id="UP000053927">
    <property type="component" value="Unassembled WGS sequence"/>
</dbReference>